<evidence type="ECO:0000313" key="3">
    <source>
        <dbReference type="Ensembl" id="ENSAPLP00020009724.1"/>
    </source>
</evidence>
<dbReference type="Proteomes" id="UP000694400">
    <property type="component" value="Chromosome 1"/>
</dbReference>
<feature type="region of interest" description="Disordered" evidence="2">
    <location>
        <begin position="208"/>
        <end position="243"/>
    </location>
</feature>
<feature type="region of interest" description="Disordered" evidence="2">
    <location>
        <begin position="525"/>
        <end position="549"/>
    </location>
</feature>
<evidence type="ECO:0000313" key="4">
    <source>
        <dbReference type="Proteomes" id="UP000694400"/>
    </source>
</evidence>
<proteinExistence type="predicted"/>
<dbReference type="PANTHER" id="PTHR22028:SF5">
    <property type="entry name" value="COILED-COIL DOMAIN-CONTAINING PROTEIN 191"/>
    <property type="match status" value="1"/>
</dbReference>
<name>A0A8B9SQT1_ANAPL</name>
<feature type="compositionally biased region" description="Basic and acidic residues" evidence="2">
    <location>
        <begin position="208"/>
        <end position="218"/>
    </location>
</feature>
<reference evidence="3" key="1">
    <citation type="submission" date="2019-08" db="EMBL/GenBank/DDBJ databases">
        <title>Three high-quality genomes provides insights into domestication of ducks.</title>
        <authorList>
            <person name="Hou Z.C."/>
            <person name="Zhu F."/>
            <person name="Yin Z.T."/>
            <person name="Zhang F."/>
        </authorList>
    </citation>
    <scope>NUCLEOTIDE SEQUENCE [LARGE SCALE GENOMIC DNA]</scope>
</reference>
<evidence type="ECO:0000256" key="1">
    <source>
        <dbReference type="SAM" id="Coils"/>
    </source>
</evidence>
<evidence type="ECO:0000256" key="2">
    <source>
        <dbReference type="SAM" id="MobiDB-lite"/>
    </source>
</evidence>
<dbReference type="AlphaFoldDB" id="A0A8B9SQT1"/>
<feature type="region of interest" description="Disordered" evidence="2">
    <location>
        <begin position="116"/>
        <end position="138"/>
    </location>
</feature>
<reference evidence="3" key="2">
    <citation type="submission" date="2025-08" db="UniProtKB">
        <authorList>
            <consortium name="Ensembl"/>
        </authorList>
    </citation>
    <scope>IDENTIFICATION</scope>
</reference>
<organism evidence="3 4">
    <name type="scientific">Anas platyrhynchos</name>
    <name type="common">Mallard</name>
    <name type="synonym">Anas boschas</name>
    <dbReference type="NCBI Taxonomy" id="8839"/>
    <lineage>
        <taxon>Eukaryota</taxon>
        <taxon>Metazoa</taxon>
        <taxon>Chordata</taxon>
        <taxon>Craniata</taxon>
        <taxon>Vertebrata</taxon>
        <taxon>Euteleostomi</taxon>
        <taxon>Archelosauria</taxon>
        <taxon>Archosauria</taxon>
        <taxon>Dinosauria</taxon>
        <taxon>Saurischia</taxon>
        <taxon>Theropoda</taxon>
        <taxon>Coelurosauria</taxon>
        <taxon>Aves</taxon>
        <taxon>Neognathae</taxon>
        <taxon>Galloanserae</taxon>
        <taxon>Anseriformes</taxon>
        <taxon>Anatidae</taxon>
        <taxon>Anatinae</taxon>
        <taxon>Anas</taxon>
    </lineage>
</organism>
<feature type="coiled-coil region" evidence="1">
    <location>
        <begin position="479"/>
        <end position="506"/>
    </location>
</feature>
<reference evidence="3" key="3">
    <citation type="submission" date="2025-09" db="UniProtKB">
        <authorList>
            <consortium name="Ensembl"/>
        </authorList>
    </citation>
    <scope>IDENTIFICATION</scope>
</reference>
<accession>A0A8B9SQT1</accession>
<keyword evidence="1" id="KW-0175">Coiled coil</keyword>
<protein>
    <submittedName>
        <fullName evidence="3">Coiled-coil domain containing 191</fullName>
    </submittedName>
</protein>
<sequence>AGLPLVPQCSHPNPTDVCPLSLEEKRGCRKFKNEYTSNIRNVFLSLKRVEQASEYAIAEAFSFQEPRYPQGLCGPVTRLETVEQLQDHDEACKEARELLSSWMKSKLQLELMSDGEAEAGSVLPEDPSPATPKYERFDGESTTKPFLLEDTKGRQKFADPRITMELRHKQVKENRLRRQKALELQRQEKALKKSILSEAKLQIQEEDRRKALKAKMEGGGDPEGNGEAAKGNGRGRDKKKARRQQCRKYLLLCRRPLHLKKEEQEKEKQRKAQELLIKIHTNKQRCLQRHFSAWFKLVLEHRIQMGKARALADWKCQLKALRAWRNYTWTQKVQQETQSLTPIVTKVLSPSGKIQLSAEHNQRRLLRCCFLAWQRWSQAETEKRELQLKREETKRKMAQLLEAVSLGKSGPGWATGCRSKPASSFAARQGKAFHVALSIGIPGTSQSAFSNQTATLPQQFQAPSPRTTPAYGSCFEHRYTFQQRLIEEQRQQLQKQQELILELQENQRLSRAKEEAAQAMAVTQALNNSTSQTRELKTESGKQSKCNIPHFPRDQDLQFQYEKLNVHFMQAELKVLLVVLQKELEKQRRLEREQELQKKARDHYESVLLRKLGMVPWKRLREQAKENLVVAERHHCLGLQRKCLMTWLQHTQSSLSEKVSRAEDFHSHTLLRQSFRSWLKVCLANTLRAACLKRKFFWAWFDLVMEEKDTLREKLTTATEHSDK</sequence>
<dbReference type="InterPro" id="IPR052270">
    <property type="entry name" value="CACF_protein"/>
</dbReference>
<feature type="coiled-coil region" evidence="1">
    <location>
        <begin position="376"/>
        <end position="403"/>
    </location>
</feature>
<dbReference type="PANTHER" id="PTHR22028">
    <property type="entry name" value="SFI1 SPINDLE BODY DOMAIN-CONTAINING PROTEIN-RELATED"/>
    <property type="match status" value="1"/>
</dbReference>
<dbReference type="Ensembl" id="ENSAPLT00020010468.1">
    <property type="protein sequence ID" value="ENSAPLP00020009724.1"/>
    <property type="gene ID" value="ENSAPLG00020007110.1"/>
</dbReference>